<dbReference type="Pfam" id="PF10342">
    <property type="entry name" value="Kre9_KNH"/>
    <property type="match status" value="1"/>
</dbReference>
<dbReference type="PANTHER" id="PTHR40633:SF1">
    <property type="entry name" value="GPI ANCHORED SERINE-THREONINE RICH PROTEIN (AFU_ORTHOLOGUE AFUA_1G03630)"/>
    <property type="match status" value="1"/>
</dbReference>
<dbReference type="VEuPathDB" id="FungiDB:LCOR_02549.1"/>
<keyword evidence="6" id="KW-1185">Reference proteome</keyword>
<name>A0A068RL12_9FUNG</name>
<evidence type="ECO:0000256" key="2">
    <source>
        <dbReference type="SAM" id="MobiDB-lite"/>
    </source>
</evidence>
<feature type="region of interest" description="Disordered" evidence="2">
    <location>
        <begin position="144"/>
        <end position="201"/>
    </location>
</feature>
<evidence type="ECO:0000256" key="1">
    <source>
        <dbReference type="ARBA" id="ARBA00022729"/>
    </source>
</evidence>
<dbReference type="OrthoDB" id="2260257at2759"/>
<gene>
    <name evidence="5" type="ORF">LCOR_02549.1</name>
</gene>
<dbReference type="AlphaFoldDB" id="A0A068RL12"/>
<reference evidence="5" key="1">
    <citation type="submission" date="2013-08" db="EMBL/GenBank/DDBJ databases">
        <title>Gene expansion shapes genome architecture in the human pathogen Lichtheimia corymbifera: an evolutionary genomics analysis in the ancient terrestrial Mucorales (Mucoromycotina).</title>
        <authorList>
            <person name="Schwartze V.U."/>
            <person name="Winter S."/>
            <person name="Shelest E."/>
            <person name="Marcet-Houben M."/>
            <person name="Horn F."/>
            <person name="Wehner S."/>
            <person name="Hoffmann K."/>
            <person name="Riege K."/>
            <person name="Sammeth M."/>
            <person name="Nowrousian M."/>
            <person name="Valiante V."/>
            <person name="Linde J."/>
            <person name="Jacobsen I.D."/>
            <person name="Marz M."/>
            <person name="Brakhage A.A."/>
            <person name="Gabaldon T."/>
            <person name="Bocker S."/>
            <person name="Voigt K."/>
        </authorList>
    </citation>
    <scope>NUCLEOTIDE SEQUENCE [LARGE SCALE GENOMIC DNA]</scope>
    <source>
        <strain evidence="5">FSU 9682</strain>
    </source>
</reference>
<comment type="caution">
    <text evidence="5">The sequence shown here is derived from an EMBL/GenBank/DDBJ whole genome shotgun (WGS) entry which is preliminary data.</text>
</comment>
<dbReference type="Proteomes" id="UP000027586">
    <property type="component" value="Unassembled WGS sequence"/>
</dbReference>
<evidence type="ECO:0000313" key="5">
    <source>
        <dbReference type="EMBL" id="CDH50863.1"/>
    </source>
</evidence>
<feature type="domain" description="Yeast cell wall synthesis Kre9/Knh1-like N-terminal" evidence="4">
    <location>
        <begin position="47"/>
        <end position="132"/>
    </location>
</feature>
<accession>A0A068RL12</accession>
<dbReference type="STRING" id="1263082.A0A068RL12"/>
<evidence type="ECO:0000256" key="3">
    <source>
        <dbReference type="SAM" id="SignalP"/>
    </source>
</evidence>
<dbReference type="EMBL" id="CBTN010000008">
    <property type="protein sequence ID" value="CDH50863.1"/>
    <property type="molecule type" value="Genomic_DNA"/>
</dbReference>
<proteinExistence type="predicted"/>
<dbReference type="InterPro" id="IPR018466">
    <property type="entry name" value="Kre9/Knh1-like_N"/>
</dbReference>
<dbReference type="InterPro" id="IPR052982">
    <property type="entry name" value="SRP1/TIP1-like"/>
</dbReference>
<organism evidence="5 6">
    <name type="scientific">Lichtheimia corymbifera JMRC:FSU:9682</name>
    <dbReference type="NCBI Taxonomy" id="1263082"/>
    <lineage>
        <taxon>Eukaryota</taxon>
        <taxon>Fungi</taxon>
        <taxon>Fungi incertae sedis</taxon>
        <taxon>Mucoromycota</taxon>
        <taxon>Mucoromycotina</taxon>
        <taxon>Mucoromycetes</taxon>
        <taxon>Mucorales</taxon>
        <taxon>Lichtheimiaceae</taxon>
        <taxon>Lichtheimia</taxon>
    </lineage>
</organism>
<evidence type="ECO:0000259" key="4">
    <source>
        <dbReference type="Pfam" id="PF10342"/>
    </source>
</evidence>
<dbReference type="PANTHER" id="PTHR40633">
    <property type="entry name" value="MATRIX PROTEIN, PUTATIVE (AFU_ORTHOLOGUE AFUA_8G05410)-RELATED"/>
    <property type="match status" value="1"/>
</dbReference>
<protein>
    <recommendedName>
        <fullName evidence="4">Yeast cell wall synthesis Kre9/Knh1-like N-terminal domain-containing protein</fullName>
    </recommendedName>
</protein>
<sequence>MKFTTAFISAALVALASAQAQPAAGGSQPAAGGGSSGGGAIVSITAPLTGTVYKAGTKARISWINPKVDTIPKIALARGPSTALQPVAQIAQNVNAATGSYEWDIPQDCENGKDYAFEIGESPNLAFAGPFTLEGCSGGGFSSAGSPASGASGSAAPAPAGSSGSSPAASGSSSGATPASSSSSHSGSSSSPASAEGAAGQVNPGAAVAVLGGLAAIYQLF</sequence>
<feature type="signal peptide" evidence="3">
    <location>
        <begin position="1"/>
        <end position="20"/>
    </location>
</feature>
<keyword evidence="1 3" id="KW-0732">Signal</keyword>
<evidence type="ECO:0000313" key="6">
    <source>
        <dbReference type="Proteomes" id="UP000027586"/>
    </source>
</evidence>
<feature type="chain" id="PRO_5001652594" description="Yeast cell wall synthesis Kre9/Knh1-like N-terminal domain-containing protein" evidence="3">
    <location>
        <begin position="21"/>
        <end position="221"/>
    </location>
</feature>